<dbReference type="PROSITE" id="PS51387">
    <property type="entry name" value="FAD_PCMH"/>
    <property type="match status" value="1"/>
</dbReference>
<dbReference type="RefSeq" id="XP_062633010.1">
    <property type="nucleotide sequence ID" value="XM_062778576.1"/>
</dbReference>
<protein>
    <recommendedName>
        <fullName evidence="6">FAD-binding PCMH-type domain-containing protein</fullName>
    </recommendedName>
</protein>
<dbReference type="AlphaFoldDB" id="A0AAN6UVE7"/>
<name>A0AAN6UVE7_9PEZI</name>
<feature type="domain" description="FAD-binding PCMH-type" evidence="6">
    <location>
        <begin position="53"/>
        <end position="240"/>
    </location>
</feature>
<evidence type="ECO:0000256" key="3">
    <source>
        <dbReference type="ARBA" id="ARBA00022630"/>
    </source>
</evidence>
<dbReference type="SUPFAM" id="SSF56176">
    <property type="entry name" value="FAD-binding/transporter-associated domain-like"/>
    <property type="match status" value="1"/>
</dbReference>
<evidence type="ECO:0000313" key="8">
    <source>
        <dbReference type="Proteomes" id="UP001302676"/>
    </source>
</evidence>
<accession>A0AAN6UVE7</accession>
<keyword evidence="3" id="KW-0285">Flavoprotein</keyword>
<evidence type="ECO:0000259" key="6">
    <source>
        <dbReference type="PROSITE" id="PS51387"/>
    </source>
</evidence>
<evidence type="ECO:0000256" key="4">
    <source>
        <dbReference type="ARBA" id="ARBA00022827"/>
    </source>
</evidence>
<dbReference type="Proteomes" id="UP001302676">
    <property type="component" value="Unassembled WGS sequence"/>
</dbReference>
<dbReference type="GO" id="GO:0016491">
    <property type="term" value="F:oxidoreductase activity"/>
    <property type="evidence" value="ECO:0007669"/>
    <property type="project" value="UniProtKB-KW"/>
</dbReference>
<keyword evidence="8" id="KW-1185">Reference proteome</keyword>
<dbReference type="Gene3D" id="3.40.462.20">
    <property type="match status" value="1"/>
</dbReference>
<comment type="similarity">
    <text evidence="2">Belongs to the oxygen-dependent FAD-linked oxidoreductase family.</text>
</comment>
<proteinExistence type="inferred from homology"/>
<reference evidence="7" key="2">
    <citation type="submission" date="2023-05" db="EMBL/GenBank/DDBJ databases">
        <authorList>
            <consortium name="Lawrence Berkeley National Laboratory"/>
            <person name="Steindorff A."/>
            <person name="Hensen N."/>
            <person name="Bonometti L."/>
            <person name="Westerberg I."/>
            <person name="Brannstrom I.O."/>
            <person name="Guillou S."/>
            <person name="Cros-Aarteil S."/>
            <person name="Calhoun S."/>
            <person name="Haridas S."/>
            <person name="Kuo A."/>
            <person name="Mondo S."/>
            <person name="Pangilinan J."/>
            <person name="Riley R."/>
            <person name="Labutti K."/>
            <person name="Andreopoulos B."/>
            <person name="Lipzen A."/>
            <person name="Chen C."/>
            <person name="Yanf M."/>
            <person name="Daum C."/>
            <person name="Ng V."/>
            <person name="Clum A."/>
            <person name="Ohm R."/>
            <person name="Martin F."/>
            <person name="Silar P."/>
            <person name="Natvig D."/>
            <person name="Lalanne C."/>
            <person name="Gautier V."/>
            <person name="Ament-Velasquez S.L."/>
            <person name="Kruys A."/>
            <person name="Hutchinson M.I."/>
            <person name="Powell A.J."/>
            <person name="Barry K."/>
            <person name="Miller A.N."/>
            <person name="Grigoriev I.V."/>
            <person name="Debuchy R."/>
            <person name="Gladieux P."/>
            <person name="Thoren M.H."/>
            <person name="Johannesson H."/>
        </authorList>
    </citation>
    <scope>NUCLEOTIDE SEQUENCE</scope>
    <source>
        <strain evidence="7">CBS 141.50</strain>
    </source>
</reference>
<reference evidence="7" key="1">
    <citation type="journal article" date="2023" name="Mol. Phylogenet. Evol.">
        <title>Genome-scale phylogeny and comparative genomics of the fungal order Sordariales.</title>
        <authorList>
            <person name="Hensen N."/>
            <person name="Bonometti L."/>
            <person name="Westerberg I."/>
            <person name="Brannstrom I.O."/>
            <person name="Guillou S."/>
            <person name="Cros-Aarteil S."/>
            <person name="Calhoun S."/>
            <person name="Haridas S."/>
            <person name="Kuo A."/>
            <person name="Mondo S."/>
            <person name="Pangilinan J."/>
            <person name="Riley R."/>
            <person name="LaButti K."/>
            <person name="Andreopoulos B."/>
            <person name="Lipzen A."/>
            <person name="Chen C."/>
            <person name="Yan M."/>
            <person name="Daum C."/>
            <person name="Ng V."/>
            <person name="Clum A."/>
            <person name="Steindorff A."/>
            <person name="Ohm R.A."/>
            <person name="Martin F."/>
            <person name="Silar P."/>
            <person name="Natvig D.O."/>
            <person name="Lalanne C."/>
            <person name="Gautier V."/>
            <person name="Ament-Velasquez S.L."/>
            <person name="Kruys A."/>
            <person name="Hutchinson M.I."/>
            <person name="Powell A.J."/>
            <person name="Barry K."/>
            <person name="Miller A.N."/>
            <person name="Grigoriev I.V."/>
            <person name="Debuchy R."/>
            <person name="Gladieux P."/>
            <person name="Hiltunen Thoren M."/>
            <person name="Johannesson H."/>
        </authorList>
    </citation>
    <scope>NUCLEOTIDE SEQUENCE</scope>
    <source>
        <strain evidence="7">CBS 141.50</strain>
    </source>
</reference>
<gene>
    <name evidence="7" type="ORF">C8A04DRAFT_15673</name>
</gene>
<dbReference type="EMBL" id="MU853655">
    <property type="protein sequence ID" value="KAK4139639.1"/>
    <property type="molecule type" value="Genomic_DNA"/>
</dbReference>
<dbReference type="InterPro" id="IPR050416">
    <property type="entry name" value="FAD-linked_Oxidoreductase"/>
</dbReference>
<comment type="caution">
    <text evidence="7">The sequence shown here is derived from an EMBL/GenBank/DDBJ whole genome shotgun (WGS) entry which is preliminary data.</text>
</comment>
<keyword evidence="4" id="KW-0274">FAD</keyword>
<comment type="cofactor">
    <cofactor evidence="1">
        <name>FAD</name>
        <dbReference type="ChEBI" id="CHEBI:57692"/>
    </cofactor>
</comment>
<dbReference type="PANTHER" id="PTHR42973:SF39">
    <property type="entry name" value="FAD-BINDING PCMH-TYPE DOMAIN-CONTAINING PROTEIN"/>
    <property type="match status" value="1"/>
</dbReference>
<dbReference type="InterPro" id="IPR006094">
    <property type="entry name" value="Oxid_FAD_bind_N"/>
</dbReference>
<dbReference type="Pfam" id="PF08031">
    <property type="entry name" value="BBE"/>
    <property type="match status" value="1"/>
</dbReference>
<dbReference type="InterPro" id="IPR016166">
    <property type="entry name" value="FAD-bd_PCMH"/>
</dbReference>
<evidence type="ECO:0000256" key="2">
    <source>
        <dbReference type="ARBA" id="ARBA00005466"/>
    </source>
</evidence>
<evidence type="ECO:0000256" key="1">
    <source>
        <dbReference type="ARBA" id="ARBA00001974"/>
    </source>
</evidence>
<dbReference type="InterPro" id="IPR012951">
    <property type="entry name" value="BBE"/>
</dbReference>
<evidence type="ECO:0000256" key="5">
    <source>
        <dbReference type="ARBA" id="ARBA00023002"/>
    </source>
</evidence>
<dbReference type="InterPro" id="IPR036318">
    <property type="entry name" value="FAD-bd_PCMH-like_sf"/>
</dbReference>
<organism evidence="7 8">
    <name type="scientific">Dichotomopilus funicola</name>
    <dbReference type="NCBI Taxonomy" id="1934379"/>
    <lineage>
        <taxon>Eukaryota</taxon>
        <taxon>Fungi</taxon>
        <taxon>Dikarya</taxon>
        <taxon>Ascomycota</taxon>
        <taxon>Pezizomycotina</taxon>
        <taxon>Sordariomycetes</taxon>
        <taxon>Sordariomycetidae</taxon>
        <taxon>Sordariales</taxon>
        <taxon>Chaetomiaceae</taxon>
        <taxon>Dichotomopilus</taxon>
    </lineage>
</organism>
<dbReference type="GeneID" id="87815189"/>
<dbReference type="Pfam" id="PF01565">
    <property type="entry name" value="FAD_binding_4"/>
    <property type="match status" value="1"/>
</dbReference>
<keyword evidence="5" id="KW-0560">Oxidoreductase</keyword>
<dbReference type="Gene3D" id="3.30.465.10">
    <property type="match status" value="1"/>
</dbReference>
<dbReference type="PANTHER" id="PTHR42973">
    <property type="entry name" value="BINDING OXIDOREDUCTASE, PUTATIVE (AFU_ORTHOLOGUE AFUA_1G17690)-RELATED"/>
    <property type="match status" value="1"/>
</dbReference>
<evidence type="ECO:0000313" key="7">
    <source>
        <dbReference type="EMBL" id="KAK4139639.1"/>
    </source>
</evidence>
<dbReference type="GO" id="GO:0071949">
    <property type="term" value="F:FAD binding"/>
    <property type="evidence" value="ECO:0007669"/>
    <property type="project" value="InterPro"/>
</dbReference>
<dbReference type="InterPro" id="IPR016169">
    <property type="entry name" value="FAD-bd_PCMH_sub2"/>
</dbReference>
<sequence>MGTHPSKDSRIAAERRLATEALLAELTALVTPSQLPGQSHALPLPSPLSTNLLHRHATPYLHLLPTHASQIPPLIRLARTHELRITVRSTGSSFSGYGTTDRGLLLDLSRLRDVKLNRKDNTNEVESVSCGGGATWGDINRALVDGCCEGWVPNGPRGDGSEGVVGFLLGGGLGVWSRFAGMGCDSVVQWTVVTAAGELVTVSEKDGKDTKEGRLFWALRGGGLGGLVVVVGVRLRMVKVPERVVAGRWAGRADEKLNEAVDQRWYAIPWADQTTVDTHWTVSTPGPSTPTVRFVATHAGAKSDFDSFVDRVVQPVVPDLAGKLKTHTISEPTTLFLHETLAELHRETAAPFQPGHQSYLAYASFVFHHFEKGTAIGVEYADEALQAFQEQFIDDAATLELSWLHGGGGAISRLSADNTAFPWRSGVFFVQVSLRWHDKFLSAKIGTFLDGLSATMRSISIQQKAALVTLAGDGQEEGYQQAFYGGNYAKLQVVKQEWDPEDYFHVPRGIRLPGVKLEGTVDEVNGRDGVPWRELGERQWRSRGESV</sequence>